<feature type="domain" description="Cation-transporting P-type ATPase N-terminal" evidence="3">
    <location>
        <begin position="88"/>
        <end position="154"/>
    </location>
</feature>
<dbReference type="GO" id="GO:0005388">
    <property type="term" value="F:P-type calcium transporter activity"/>
    <property type="evidence" value="ECO:0007669"/>
    <property type="project" value="TreeGrafter"/>
</dbReference>
<name>A0AA39W1G7_ACESA</name>
<accession>A0AA39W1G7</accession>
<keyword evidence="5" id="KW-1185">Reference proteome</keyword>
<evidence type="ECO:0000313" key="5">
    <source>
        <dbReference type="Proteomes" id="UP001168877"/>
    </source>
</evidence>
<feature type="transmembrane region" description="Helical" evidence="2">
    <location>
        <begin position="139"/>
        <end position="159"/>
    </location>
</feature>
<reference evidence="4" key="1">
    <citation type="journal article" date="2022" name="Plant J.">
        <title>Strategies of tolerance reflected in two North American maple genomes.</title>
        <authorList>
            <person name="McEvoy S.L."/>
            <person name="Sezen U.U."/>
            <person name="Trouern-Trend A."/>
            <person name="McMahon S.M."/>
            <person name="Schaberg P.G."/>
            <person name="Yang J."/>
            <person name="Wegrzyn J.L."/>
            <person name="Swenson N.G."/>
        </authorList>
    </citation>
    <scope>NUCLEOTIDE SEQUENCE</scope>
    <source>
        <strain evidence="4">NS2018</strain>
    </source>
</reference>
<keyword evidence="2" id="KW-0812">Transmembrane</keyword>
<dbReference type="GO" id="GO:0005886">
    <property type="term" value="C:plasma membrane"/>
    <property type="evidence" value="ECO:0007669"/>
    <property type="project" value="TreeGrafter"/>
</dbReference>
<gene>
    <name evidence="4" type="ORF">LWI29_018971</name>
</gene>
<sequence>MPLRDLENQVKRSSWMTENDVLNSRNSGGRWLSGAMYLITTTGSHITLYPTLPSSTDTLETQSFPEADKKMISEMVKEKKFESLGELGGVKQVLQVLESDPKRGVSDTEDDLARRRIFFRANWYAKQPLKSFLSFVLEALKDTTIILLLVCAVLALGLVSNKKA</sequence>
<organism evidence="4 5">
    <name type="scientific">Acer saccharum</name>
    <name type="common">Sugar maple</name>
    <dbReference type="NCBI Taxonomy" id="4024"/>
    <lineage>
        <taxon>Eukaryota</taxon>
        <taxon>Viridiplantae</taxon>
        <taxon>Streptophyta</taxon>
        <taxon>Embryophyta</taxon>
        <taxon>Tracheophyta</taxon>
        <taxon>Spermatophyta</taxon>
        <taxon>Magnoliopsida</taxon>
        <taxon>eudicotyledons</taxon>
        <taxon>Gunneridae</taxon>
        <taxon>Pentapetalae</taxon>
        <taxon>rosids</taxon>
        <taxon>malvids</taxon>
        <taxon>Sapindales</taxon>
        <taxon>Sapindaceae</taxon>
        <taxon>Hippocastanoideae</taxon>
        <taxon>Acereae</taxon>
        <taxon>Acer</taxon>
    </lineage>
</organism>
<dbReference type="EMBL" id="JAUESC010000003">
    <property type="protein sequence ID" value="KAK0600852.1"/>
    <property type="molecule type" value="Genomic_DNA"/>
</dbReference>
<dbReference type="PANTHER" id="PTHR24093">
    <property type="entry name" value="CATION TRANSPORTING ATPASE"/>
    <property type="match status" value="1"/>
</dbReference>
<dbReference type="InterPro" id="IPR023298">
    <property type="entry name" value="ATPase_P-typ_TM_dom_sf"/>
</dbReference>
<proteinExistence type="predicted"/>
<dbReference type="PANTHER" id="PTHR24093:SF509">
    <property type="entry name" value="CALCIUM-TRANSPORTING ATPASE"/>
    <property type="match status" value="1"/>
</dbReference>
<reference evidence="4" key="2">
    <citation type="submission" date="2023-06" db="EMBL/GenBank/DDBJ databases">
        <authorList>
            <person name="Swenson N.G."/>
            <person name="Wegrzyn J.L."/>
            <person name="Mcevoy S.L."/>
        </authorList>
    </citation>
    <scope>NUCLEOTIDE SEQUENCE</scope>
    <source>
        <strain evidence="4">NS2018</strain>
        <tissue evidence="4">Leaf</tissue>
    </source>
</reference>
<keyword evidence="2" id="KW-0472">Membrane</keyword>
<dbReference type="AlphaFoldDB" id="A0AA39W1G7"/>
<protein>
    <recommendedName>
        <fullName evidence="3">Cation-transporting P-type ATPase N-terminal domain-containing protein</fullName>
    </recommendedName>
</protein>
<dbReference type="SUPFAM" id="SSF81665">
    <property type="entry name" value="Calcium ATPase, transmembrane domain M"/>
    <property type="match status" value="1"/>
</dbReference>
<evidence type="ECO:0000256" key="1">
    <source>
        <dbReference type="ARBA" id="ARBA00022842"/>
    </source>
</evidence>
<dbReference type="InterPro" id="IPR004014">
    <property type="entry name" value="ATPase_P-typ_cation-transptr_N"/>
</dbReference>
<evidence type="ECO:0000256" key="2">
    <source>
        <dbReference type="SAM" id="Phobius"/>
    </source>
</evidence>
<evidence type="ECO:0000259" key="3">
    <source>
        <dbReference type="Pfam" id="PF00690"/>
    </source>
</evidence>
<dbReference type="Proteomes" id="UP001168877">
    <property type="component" value="Unassembled WGS sequence"/>
</dbReference>
<dbReference type="Pfam" id="PF00690">
    <property type="entry name" value="Cation_ATPase_N"/>
    <property type="match status" value="1"/>
</dbReference>
<keyword evidence="2" id="KW-1133">Transmembrane helix</keyword>
<evidence type="ECO:0000313" key="4">
    <source>
        <dbReference type="EMBL" id="KAK0600852.1"/>
    </source>
</evidence>
<keyword evidence="1" id="KW-0460">Magnesium</keyword>
<comment type="caution">
    <text evidence="4">The sequence shown here is derived from an EMBL/GenBank/DDBJ whole genome shotgun (WGS) entry which is preliminary data.</text>
</comment>